<dbReference type="Pfam" id="PF07970">
    <property type="entry name" value="COPIIcoated_ERV"/>
    <property type="match status" value="1"/>
</dbReference>
<proteinExistence type="inferred from homology"/>
<name>A0A318Z2Y2_9EURO</name>
<dbReference type="PANTHER" id="PTHR10984">
    <property type="entry name" value="ENDOPLASMIC RETICULUM-GOLGI INTERMEDIATE COMPARTMENT PROTEIN"/>
    <property type="match status" value="1"/>
</dbReference>
<keyword evidence="5" id="KW-0256">Endoplasmic reticulum</keyword>
<gene>
    <name evidence="8" type="ORF">BP01DRAFT_360152</name>
</gene>
<dbReference type="RefSeq" id="XP_025427643.1">
    <property type="nucleotide sequence ID" value="XM_025575851.1"/>
</dbReference>
<dbReference type="GO" id="GO:0030134">
    <property type="term" value="C:COPII-coated ER to Golgi transport vesicle"/>
    <property type="evidence" value="ECO:0007669"/>
    <property type="project" value="TreeGrafter"/>
</dbReference>
<protein>
    <recommendedName>
        <fullName evidence="5">Endoplasmic reticulum-Golgi intermediate compartment protein</fullName>
    </recommendedName>
</protein>
<evidence type="ECO:0000313" key="9">
    <source>
        <dbReference type="Proteomes" id="UP000248349"/>
    </source>
</evidence>
<keyword evidence="4" id="KW-0472">Membrane</keyword>
<dbReference type="GO" id="GO:0000139">
    <property type="term" value="C:Golgi membrane"/>
    <property type="evidence" value="ECO:0007669"/>
    <property type="project" value="UniProtKB-SubCell"/>
</dbReference>
<feature type="domain" description="Endoplasmic reticulum vesicle transporter N-terminal" evidence="7">
    <location>
        <begin position="24"/>
        <end position="112"/>
    </location>
</feature>
<dbReference type="GO" id="GO:0006890">
    <property type="term" value="P:retrograde vesicle-mediated transport, Golgi to endoplasmic reticulum"/>
    <property type="evidence" value="ECO:0007669"/>
    <property type="project" value="TreeGrafter"/>
</dbReference>
<dbReference type="GeneID" id="37077079"/>
<dbReference type="EMBL" id="KZ821261">
    <property type="protein sequence ID" value="PYH41661.1"/>
    <property type="molecule type" value="Genomic_DNA"/>
</dbReference>
<comment type="function">
    <text evidence="5">Plays a role in transport between endoplasmic reticulum and Golgi.</text>
</comment>
<comment type="similarity">
    <text evidence="5">Belongs to the ERGIC family.</text>
</comment>
<evidence type="ECO:0000256" key="5">
    <source>
        <dbReference type="RuleBase" id="RU369013"/>
    </source>
</evidence>
<dbReference type="InterPro" id="IPR039542">
    <property type="entry name" value="Erv_N"/>
</dbReference>
<dbReference type="GO" id="GO:0005789">
    <property type="term" value="C:endoplasmic reticulum membrane"/>
    <property type="evidence" value="ECO:0007669"/>
    <property type="project" value="UniProtKB-SubCell"/>
</dbReference>
<dbReference type="Proteomes" id="UP000248349">
    <property type="component" value="Unassembled WGS sequence"/>
</dbReference>
<evidence type="ECO:0000313" key="8">
    <source>
        <dbReference type="EMBL" id="PYH41661.1"/>
    </source>
</evidence>
<dbReference type="PANTHER" id="PTHR10984:SF81">
    <property type="entry name" value="ER-DERIVED VESICLES PROTEIN ERV41"/>
    <property type="match status" value="1"/>
</dbReference>
<dbReference type="GO" id="GO:0006888">
    <property type="term" value="P:endoplasmic reticulum to Golgi vesicle-mediated transport"/>
    <property type="evidence" value="ECO:0007669"/>
    <property type="project" value="UniProtKB-UniRule"/>
</dbReference>
<evidence type="ECO:0000256" key="3">
    <source>
        <dbReference type="ARBA" id="ARBA00022989"/>
    </source>
</evidence>
<dbReference type="AlphaFoldDB" id="A0A318Z2Y2"/>
<keyword evidence="3" id="KW-1133">Transmembrane helix</keyword>
<evidence type="ECO:0000259" key="7">
    <source>
        <dbReference type="Pfam" id="PF13850"/>
    </source>
</evidence>
<evidence type="ECO:0000256" key="2">
    <source>
        <dbReference type="ARBA" id="ARBA00022692"/>
    </source>
</evidence>
<comment type="subcellular location">
    <subcellularLocation>
        <location evidence="5">Endoplasmic reticulum membrane</location>
        <topology evidence="5">Multi-pass membrane protein</topology>
    </subcellularLocation>
    <subcellularLocation>
        <location evidence="5">Endoplasmic reticulum-Golgi intermediate compartment membrane</location>
        <topology evidence="5">Multi-pass membrane protein</topology>
    </subcellularLocation>
    <subcellularLocation>
        <location evidence="5">Golgi apparatus membrane</location>
        <topology evidence="5">Multi-pass membrane protein</topology>
    </subcellularLocation>
    <subcellularLocation>
        <location evidence="1">Membrane</location>
    </subcellularLocation>
</comment>
<dbReference type="GO" id="GO:0033116">
    <property type="term" value="C:endoplasmic reticulum-Golgi intermediate compartment membrane"/>
    <property type="evidence" value="ECO:0007669"/>
    <property type="project" value="UniProtKB-SubCell"/>
</dbReference>
<accession>A0A318Z2Y2</accession>
<keyword evidence="5" id="KW-0333">Golgi apparatus</keyword>
<feature type="domain" description="Endoplasmic reticulum vesicle transporter C-terminal" evidence="6">
    <location>
        <begin position="185"/>
        <end position="362"/>
    </location>
</feature>
<organism evidence="8 9">
    <name type="scientific">Aspergillus saccharolyticus JOP 1030-1</name>
    <dbReference type="NCBI Taxonomy" id="1450539"/>
    <lineage>
        <taxon>Eukaryota</taxon>
        <taxon>Fungi</taxon>
        <taxon>Dikarya</taxon>
        <taxon>Ascomycota</taxon>
        <taxon>Pezizomycotina</taxon>
        <taxon>Eurotiomycetes</taxon>
        <taxon>Eurotiomycetidae</taxon>
        <taxon>Eurotiales</taxon>
        <taxon>Aspergillaceae</taxon>
        <taxon>Aspergillus</taxon>
        <taxon>Aspergillus subgen. Circumdati</taxon>
    </lineage>
</organism>
<keyword evidence="9" id="KW-1185">Reference proteome</keyword>
<keyword evidence="2" id="KW-0812">Transmembrane</keyword>
<sequence>MNGFGDHGLNEDAFGEKSELQGGLKTFDAFPKTKTSYTAPSRRGGQWTVLILVICTIFSVNEFRTWLRGTETHQFSVEKGVSHDLQLNLDIVVRMPCDTLHVNIQDASGDRILAGELLQRERTSWQLWMDKRNSHHDEYQKLSQEDSDRLAAQEADAHVHHVLGEVRRNSKRKFPKGPRLRRNDAVDSCRIFGSLEGNKVQGDFHITARGHGYQDAQGGHLDHNVFNFTHMITELSFGPHYPTLLNPLDKTIAATEAHYYKYQYFLSVVPTIYSKGATTAAQQMYRDPKALVKSNKNLVITNQYAVTSSADILPESPYFIPGIFFKYNIEPILLLVSEERSSFLALLMRLVNTVSGVMVTGGWLYQMAGWVGQLALKKRREKSEGVLNGRHFAED</sequence>
<dbReference type="STRING" id="1450539.A0A318Z2Y2"/>
<evidence type="ECO:0000256" key="1">
    <source>
        <dbReference type="ARBA" id="ARBA00004370"/>
    </source>
</evidence>
<dbReference type="InterPro" id="IPR012936">
    <property type="entry name" value="Erv_C"/>
</dbReference>
<evidence type="ECO:0000256" key="4">
    <source>
        <dbReference type="ARBA" id="ARBA00023136"/>
    </source>
</evidence>
<dbReference type="InterPro" id="IPR045888">
    <property type="entry name" value="Erv"/>
</dbReference>
<reference evidence="8 9" key="1">
    <citation type="submission" date="2016-12" db="EMBL/GenBank/DDBJ databases">
        <title>The genomes of Aspergillus section Nigri reveals drivers in fungal speciation.</title>
        <authorList>
            <consortium name="DOE Joint Genome Institute"/>
            <person name="Vesth T.C."/>
            <person name="Nybo J."/>
            <person name="Theobald S."/>
            <person name="Brandl J."/>
            <person name="Frisvad J.C."/>
            <person name="Nielsen K.F."/>
            <person name="Lyhne E.K."/>
            <person name="Kogle M.E."/>
            <person name="Kuo A."/>
            <person name="Riley R."/>
            <person name="Clum A."/>
            <person name="Nolan M."/>
            <person name="Lipzen A."/>
            <person name="Salamov A."/>
            <person name="Henrissat B."/>
            <person name="Wiebenga A."/>
            <person name="De Vries R.P."/>
            <person name="Grigoriev I.V."/>
            <person name="Mortensen U.H."/>
            <person name="Andersen M.R."/>
            <person name="Baker S.E."/>
        </authorList>
    </citation>
    <scope>NUCLEOTIDE SEQUENCE [LARGE SCALE GENOMIC DNA]</scope>
    <source>
        <strain evidence="8 9">JOP 1030-1</strain>
    </source>
</reference>
<dbReference type="OrthoDB" id="5541786at2759"/>
<keyword evidence="5" id="KW-0813">Transport</keyword>
<dbReference type="Pfam" id="PF13850">
    <property type="entry name" value="ERGIC_N"/>
    <property type="match status" value="1"/>
</dbReference>
<keyword evidence="5" id="KW-0931">ER-Golgi transport</keyword>
<evidence type="ECO:0000259" key="6">
    <source>
        <dbReference type="Pfam" id="PF07970"/>
    </source>
</evidence>